<dbReference type="Proteomes" id="UP000825179">
    <property type="component" value="Chromosome"/>
</dbReference>
<keyword evidence="2" id="KW-0805">Transcription regulation</keyword>
<dbReference type="Proteomes" id="UP000010716">
    <property type="component" value="Unassembled WGS sequence"/>
</dbReference>
<dbReference type="KEGG" id="cthu:HUR95_06910"/>
<feature type="domain" description="RNA polymerase sigma-70 region 2" evidence="5">
    <location>
        <begin position="26"/>
        <end position="94"/>
    </location>
</feature>
<name>F5L962_CALTT</name>
<keyword evidence="10" id="KW-1185">Reference proteome</keyword>
<dbReference type="Pfam" id="PF08281">
    <property type="entry name" value="Sigma70_r4_2"/>
    <property type="match status" value="1"/>
</dbReference>
<dbReference type="AlphaFoldDB" id="F5L962"/>
<dbReference type="InterPro" id="IPR013325">
    <property type="entry name" value="RNA_pol_sigma_r2"/>
</dbReference>
<dbReference type="InterPro" id="IPR014284">
    <property type="entry name" value="RNA_pol_sigma-70_dom"/>
</dbReference>
<reference evidence="7 9" key="1">
    <citation type="journal article" date="2011" name="J. Bacteriol.">
        <title>Draft genome sequence of the thermoalkaliphilic Caldalkalibacillus thermarum strain TA2.A1.</title>
        <authorList>
            <person name="Kalamorz F."/>
            <person name="Keis S."/>
            <person name="McMillan D.G."/>
            <person name="Olsson K."/>
            <person name="Stanton J.A."/>
            <person name="Stockwell P."/>
            <person name="Black M.A."/>
            <person name="Klingeman D.M."/>
            <person name="Land M.L."/>
            <person name="Han C.S."/>
            <person name="Martin S.L."/>
            <person name="Becher S.A."/>
            <person name="Peddie C.J."/>
            <person name="Morgan H.W."/>
            <person name="Matthies D."/>
            <person name="Preiss L."/>
            <person name="Meier T."/>
            <person name="Brown S.D."/>
            <person name="Cook G.M."/>
        </authorList>
    </citation>
    <scope>NUCLEOTIDE SEQUENCE [LARGE SCALE GENOMIC DNA]</scope>
    <source>
        <strain evidence="7 9">TA2.A1</strain>
    </source>
</reference>
<dbReference type="Gene3D" id="1.10.10.10">
    <property type="entry name" value="Winged helix-like DNA-binding domain superfamily/Winged helix DNA-binding domain"/>
    <property type="match status" value="1"/>
</dbReference>
<evidence type="ECO:0000256" key="4">
    <source>
        <dbReference type="ARBA" id="ARBA00023163"/>
    </source>
</evidence>
<evidence type="ECO:0000259" key="5">
    <source>
        <dbReference type="Pfam" id="PF04542"/>
    </source>
</evidence>
<dbReference type="GO" id="GO:0006352">
    <property type="term" value="P:DNA-templated transcription initiation"/>
    <property type="evidence" value="ECO:0007669"/>
    <property type="project" value="InterPro"/>
</dbReference>
<evidence type="ECO:0000256" key="1">
    <source>
        <dbReference type="ARBA" id="ARBA00010641"/>
    </source>
</evidence>
<dbReference type="eggNOG" id="COG1595">
    <property type="taxonomic scope" value="Bacteria"/>
</dbReference>
<dbReference type="PANTHER" id="PTHR43133:SF62">
    <property type="entry name" value="RNA POLYMERASE SIGMA FACTOR SIGZ"/>
    <property type="match status" value="1"/>
</dbReference>
<reference evidence="8 10" key="2">
    <citation type="journal article" date="2020" name="Extremophiles">
        <title>Genomic analysis of Caldalkalibacillus thermarum TA2.A1 reveals aerobic alkaliphilic metabolism and evolutionary hallmarks linking alkaliphilic bacteria and plant life.</title>
        <authorList>
            <person name="de Jong S.I."/>
            <person name="van den Broek M.A."/>
            <person name="Merkel A.Y."/>
            <person name="de la Torre Cortes P."/>
            <person name="Kalamorz F."/>
            <person name="Cook G.M."/>
            <person name="van Loosdrecht M.C.M."/>
            <person name="McMillan D.G.G."/>
        </authorList>
    </citation>
    <scope>NUCLEOTIDE SEQUENCE [LARGE SCALE GENOMIC DNA]</scope>
    <source>
        <strain evidence="8 10">TA2.A1</strain>
    </source>
</reference>
<dbReference type="PANTHER" id="PTHR43133">
    <property type="entry name" value="RNA POLYMERASE ECF-TYPE SIGMA FACTO"/>
    <property type="match status" value="1"/>
</dbReference>
<dbReference type="SUPFAM" id="SSF88946">
    <property type="entry name" value="Sigma2 domain of RNA polymerase sigma factors"/>
    <property type="match status" value="1"/>
</dbReference>
<dbReference type="RefSeq" id="WP_007505726.1">
    <property type="nucleotide sequence ID" value="NZ_AFCE01000155.1"/>
</dbReference>
<dbReference type="OrthoDB" id="9784272at2"/>
<evidence type="ECO:0000313" key="10">
    <source>
        <dbReference type="Proteomes" id="UP000825179"/>
    </source>
</evidence>
<proteinExistence type="inferred from homology"/>
<dbReference type="GO" id="GO:0016987">
    <property type="term" value="F:sigma factor activity"/>
    <property type="evidence" value="ECO:0007669"/>
    <property type="project" value="UniProtKB-KW"/>
</dbReference>
<dbReference type="InterPro" id="IPR013324">
    <property type="entry name" value="RNA_pol_sigma_r3/r4-like"/>
</dbReference>
<keyword evidence="4" id="KW-0804">Transcription</keyword>
<evidence type="ECO:0000256" key="2">
    <source>
        <dbReference type="ARBA" id="ARBA00023015"/>
    </source>
</evidence>
<dbReference type="GO" id="GO:0003677">
    <property type="term" value="F:DNA binding"/>
    <property type="evidence" value="ECO:0007669"/>
    <property type="project" value="InterPro"/>
</dbReference>
<evidence type="ECO:0000313" key="8">
    <source>
        <dbReference type="EMBL" id="QZT34964.1"/>
    </source>
</evidence>
<accession>F5L962</accession>
<evidence type="ECO:0000259" key="6">
    <source>
        <dbReference type="Pfam" id="PF08281"/>
    </source>
</evidence>
<reference evidence="8" key="3">
    <citation type="submission" date="2021-08" db="EMBL/GenBank/DDBJ databases">
        <authorList>
            <person name="de Jong S."/>
            <person name="van den Broek M."/>
            <person name="Merkel A."/>
            <person name="de la Torre Cortes P."/>
            <person name="Kalamorz F."/>
            <person name="Cook G."/>
            <person name="van Loosdrecht M."/>
            <person name="McMillan D."/>
        </authorList>
    </citation>
    <scope>NUCLEOTIDE SEQUENCE</scope>
    <source>
        <strain evidence="8">TA2.A1</strain>
    </source>
</reference>
<dbReference type="Pfam" id="PF04542">
    <property type="entry name" value="Sigma70_r2"/>
    <property type="match status" value="1"/>
</dbReference>
<dbReference type="EMBL" id="CP082237">
    <property type="protein sequence ID" value="QZT34964.1"/>
    <property type="molecule type" value="Genomic_DNA"/>
</dbReference>
<comment type="similarity">
    <text evidence="1">Belongs to the sigma-70 factor family. ECF subfamily.</text>
</comment>
<keyword evidence="3" id="KW-0731">Sigma factor</keyword>
<dbReference type="InterPro" id="IPR013249">
    <property type="entry name" value="RNA_pol_sigma70_r4_t2"/>
</dbReference>
<dbReference type="NCBIfam" id="TIGR02937">
    <property type="entry name" value="sigma70-ECF"/>
    <property type="match status" value="1"/>
</dbReference>
<organism evidence="7 9">
    <name type="scientific">Caldalkalibacillus thermarum (strain TA2.A1)</name>
    <dbReference type="NCBI Taxonomy" id="986075"/>
    <lineage>
        <taxon>Bacteria</taxon>
        <taxon>Bacillati</taxon>
        <taxon>Bacillota</taxon>
        <taxon>Bacilli</taxon>
        <taxon>Bacillales</taxon>
        <taxon>Bacillaceae</taxon>
        <taxon>Caldalkalibacillus</taxon>
    </lineage>
</organism>
<feature type="domain" description="RNA polymerase sigma factor 70 region 4 type 2" evidence="6">
    <location>
        <begin position="127"/>
        <end position="178"/>
    </location>
</feature>
<dbReference type="InterPro" id="IPR036388">
    <property type="entry name" value="WH-like_DNA-bd_sf"/>
</dbReference>
<sequence length="197" mass="23058">MAEREQEVLLLVERVRRGSEEAFDYLYEKYLPFILRIAMAMLKNRQEAEDVCHDIFLEVLNHPERYDPSRGSFESWLAVKTKSKCLDRLRIHKRHLLQEAEEAVNIRRSASFEDPTAEHTLYRELKEALAKALNQIPAAQRQVLLHAYFKGESHRSIAKQLKRPLGTVKSLIRYGLKNMRKQLEEWNWSGPGGGESR</sequence>
<dbReference type="EMBL" id="AFCE01000155">
    <property type="protein sequence ID" value="EGL82136.1"/>
    <property type="molecule type" value="Genomic_DNA"/>
</dbReference>
<evidence type="ECO:0000313" key="9">
    <source>
        <dbReference type="Proteomes" id="UP000010716"/>
    </source>
</evidence>
<evidence type="ECO:0000256" key="3">
    <source>
        <dbReference type="ARBA" id="ARBA00023082"/>
    </source>
</evidence>
<dbReference type="InterPro" id="IPR007627">
    <property type="entry name" value="RNA_pol_sigma70_r2"/>
</dbReference>
<gene>
    <name evidence="7" type="ORF">CathTA2_2371</name>
    <name evidence="8" type="ORF">HUR95_06910</name>
</gene>
<dbReference type="InterPro" id="IPR039425">
    <property type="entry name" value="RNA_pol_sigma-70-like"/>
</dbReference>
<dbReference type="Gene3D" id="1.10.1740.10">
    <property type="match status" value="1"/>
</dbReference>
<dbReference type="SUPFAM" id="SSF88659">
    <property type="entry name" value="Sigma3 and sigma4 domains of RNA polymerase sigma factors"/>
    <property type="match status" value="1"/>
</dbReference>
<protein>
    <submittedName>
        <fullName evidence="7">RNA polymerase, sigma-24 subunit, ECF subfamily</fullName>
    </submittedName>
    <submittedName>
        <fullName evidence="8">Sigma-70 family RNA polymerase sigma factor</fullName>
    </submittedName>
</protein>
<evidence type="ECO:0000313" key="7">
    <source>
        <dbReference type="EMBL" id="EGL82136.1"/>
    </source>
</evidence>